<comment type="caution">
    <text evidence="1">The sequence shown here is derived from an EMBL/GenBank/DDBJ whole genome shotgun (WGS) entry which is preliminary data.</text>
</comment>
<dbReference type="AlphaFoldDB" id="A0A8J2R928"/>
<gene>
    <name evidence="1" type="ORF">DCHRY22_LOCUS16168</name>
</gene>
<proteinExistence type="predicted"/>
<name>A0A8J2R928_9NEOP</name>
<dbReference type="EMBL" id="CAKASE010000083">
    <property type="protein sequence ID" value="CAG9585836.1"/>
    <property type="molecule type" value="Genomic_DNA"/>
</dbReference>
<evidence type="ECO:0000313" key="1">
    <source>
        <dbReference type="EMBL" id="CAG9585836.1"/>
    </source>
</evidence>
<evidence type="ECO:0000313" key="2">
    <source>
        <dbReference type="Proteomes" id="UP000789524"/>
    </source>
</evidence>
<keyword evidence="2" id="KW-1185">Reference proteome</keyword>
<accession>A0A8J2R928</accession>
<dbReference type="Proteomes" id="UP000789524">
    <property type="component" value="Unassembled WGS sequence"/>
</dbReference>
<reference evidence="1" key="1">
    <citation type="submission" date="2021-09" db="EMBL/GenBank/DDBJ databases">
        <authorList>
            <person name="Martin H S."/>
        </authorList>
    </citation>
    <scope>NUCLEOTIDE SEQUENCE</scope>
</reference>
<organism evidence="1 2">
    <name type="scientific">Danaus chrysippus</name>
    <name type="common">African queen</name>
    <dbReference type="NCBI Taxonomy" id="151541"/>
    <lineage>
        <taxon>Eukaryota</taxon>
        <taxon>Metazoa</taxon>
        <taxon>Ecdysozoa</taxon>
        <taxon>Arthropoda</taxon>
        <taxon>Hexapoda</taxon>
        <taxon>Insecta</taxon>
        <taxon>Pterygota</taxon>
        <taxon>Neoptera</taxon>
        <taxon>Endopterygota</taxon>
        <taxon>Lepidoptera</taxon>
        <taxon>Glossata</taxon>
        <taxon>Ditrysia</taxon>
        <taxon>Papilionoidea</taxon>
        <taxon>Nymphalidae</taxon>
        <taxon>Danainae</taxon>
        <taxon>Danaini</taxon>
        <taxon>Danaina</taxon>
        <taxon>Danaus</taxon>
        <taxon>Anosia</taxon>
    </lineage>
</organism>
<protein>
    <submittedName>
        <fullName evidence="1">(African queen) hypothetical protein</fullName>
    </submittedName>
</protein>
<sequence>MTRFSEVIGLTYKLPRSTFFPVTCQPVDNLIELRKYSNFTRKPLREMCMLSTTNPTSPLPNTGWRLQW</sequence>